<feature type="compositionally biased region" description="Low complexity" evidence="5">
    <location>
        <begin position="201"/>
        <end position="214"/>
    </location>
</feature>
<feature type="region of interest" description="Disordered" evidence="5">
    <location>
        <begin position="171"/>
        <end position="220"/>
    </location>
</feature>
<evidence type="ECO:0000256" key="4">
    <source>
        <dbReference type="ARBA" id="ARBA00023242"/>
    </source>
</evidence>
<comment type="subcellular location">
    <subcellularLocation>
        <location evidence="1">Nucleus</location>
    </subcellularLocation>
</comment>
<evidence type="ECO:0000313" key="6">
    <source>
        <dbReference type="EMBL" id="TNN43505.1"/>
    </source>
</evidence>
<dbReference type="Proteomes" id="UP000314294">
    <property type="component" value="Unassembled WGS sequence"/>
</dbReference>
<dbReference type="GO" id="GO:0005634">
    <property type="term" value="C:nucleus"/>
    <property type="evidence" value="ECO:0007669"/>
    <property type="project" value="UniProtKB-SubCell"/>
</dbReference>
<organism evidence="6 7">
    <name type="scientific">Liparis tanakae</name>
    <name type="common">Tanaka's snailfish</name>
    <dbReference type="NCBI Taxonomy" id="230148"/>
    <lineage>
        <taxon>Eukaryota</taxon>
        <taxon>Metazoa</taxon>
        <taxon>Chordata</taxon>
        <taxon>Craniata</taxon>
        <taxon>Vertebrata</taxon>
        <taxon>Euteleostomi</taxon>
        <taxon>Actinopterygii</taxon>
        <taxon>Neopterygii</taxon>
        <taxon>Teleostei</taxon>
        <taxon>Neoteleostei</taxon>
        <taxon>Acanthomorphata</taxon>
        <taxon>Eupercaria</taxon>
        <taxon>Perciformes</taxon>
        <taxon>Cottioidei</taxon>
        <taxon>Cottales</taxon>
        <taxon>Liparidae</taxon>
        <taxon>Liparis</taxon>
    </lineage>
</organism>
<proteinExistence type="predicted"/>
<gene>
    <name evidence="6" type="primary">FOXK2</name>
    <name evidence="6" type="ORF">EYF80_046293</name>
</gene>
<reference evidence="6 7" key="1">
    <citation type="submission" date="2019-03" db="EMBL/GenBank/DDBJ databases">
        <title>First draft genome of Liparis tanakae, snailfish: a comprehensive survey of snailfish specific genes.</title>
        <authorList>
            <person name="Kim W."/>
            <person name="Song I."/>
            <person name="Jeong J.-H."/>
            <person name="Kim D."/>
            <person name="Kim S."/>
            <person name="Ryu S."/>
            <person name="Song J.Y."/>
            <person name="Lee S.K."/>
        </authorList>
    </citation>
    <scope>NUCLEOTIDE SEQUENCE [LARGE SCALE GENOMIC DNA]</scope>
    <source>
        <tissue evidence="6">Muscle</tissue>
    </source>
</reference>
<evidence type="ECO:0000256" key="1">
    <source>
        <dbReference type="ARBA" id="ARBA00004123"/>
    </source>
</evidence>
<dbReference type="GO" id="GO:0000978">
    <property type="term" value="F:RNA polymerase II cis-regulatory region sequence-specific DNA binding"/>
    <property type="evidence" value="ECO:0007669"/>
    <property type="project" value="TreeGrafter"/>
</dbReference>
<comment type="caution">
    <text evidence="6">The sequence shown here is derived from an EMBL/GenBank/DDBJ whole genome shotgun (WGS) entry which is preliminary data.</text>
</comment>
<dbReference type="PANTHER" id="PTHR45881:SF3">
    <property type="entry name" value="FORKHEAD BOX PROTEIN K2"/>
    <property type="match status" value="1"/>
</dbReference>
<protein>
    <submittedName>
        <fullName evidence="6">Forkhead box protein K2</fullName>
    </submittedName>
</protein>
<evidence type="ECO:0000256" key="5">
    <source>
        <dbReference type="SAM" id="MobiDB-lite"/>
    </source>
</evidence>
<name>A0A4Z2FRF7_9TELE</name>
<evidence type="ECO:0000313" key="7">
    <source>
        <dbReference type="Proteomes" id="UP000314294"/>
    </source>
</evidence>
<keyword evidence="7" id="KW-1185">Reference proteome</keyword>
<dbReference type="GO" id="GO:0000981">
    <property type="term" value="F:DNA-binding transcription factor activity, RNA polymerase II-specific"/>
    <property type="evidence" value="ECO:0007669"/>
    <property type="project" value="TreeGrafter"/>
</dbReference>
<dbReference type="AlphaFoldDB" id="A0A4Z2FRF7"/>
<evidence type="ECO:0000256" key="3">
    <source>
        <dbReference type="ARBA" id="ARBA00023163"/>
    </source>
</evidence>
<keyword evidence="4" id="KW-0539">Nucleus</keyword>
<keyword evidence="3" id="KW-0804">Transcription</keyword>
<dbReference type="EMBL" id="SRLO01000961">
    <property type="protein sequence ID" value="TNN43505.1"/>
    <property type="molecule type" value="Genomic_DNA"/>
</dbReference>
<evidence type="ECO:0000256" key="2">
    <source>
        <dbReference type="ARBA" id="ARBA00023015"/>
    </source>
</evidence>
<dbReference type="OrthoDB" id="691130at2759"/>
<feature type="compositionally biased region" description="Basic and acidic residues" evidence="5">
    <location>
        <begin position="188"/>
        <end position="200"/>
    </location>
</feature>
<accession>A0A4Z2FRF7</accession>
<dbReference type="PANTHER" id="PTHR45881">
    <property type="entry name" value="CHECKPOINT SUPPRESSOR 1-LIKE, ISOFORM A-RELATED"/>
    <property type="match status" value="1"/>
</dbReference>
<sequence>MAAPRSPVNHQPVLIAVQRQLPQSIKPVTYTMASPVSTSNSQPTIQTVHVLQQIPVGSLGAAVIAQQAAIIKGEPRENGEHTGLKVKVEAVPSIASLGSSRIIQSSQPGGGLQTVTILQQAPIGQHQLPIKAITQNGTHSITTAIHGPSAAPRAAVASPLHLLAVHASASASLPTKRHNGDQPASEQPDAKRVKPEDEAPRGAAVAADSAAAAANGSGPN</sequence>
<keyword evidence="2" id="KW-0805">Transcription regulation</keyword>